<sequence>MIADKDRCPVTLTSHPSPLPAAFNRSFVARPRLVREVLQAMTTALARATSPEHLGRTELVLAELLNNVTQHGRGMGAGPAPFIHLGVVVQPQGLVCSVSDDGGLLPRLCLRAPAPDPQDYPEGGFGWYLIGHLTQSLIYFREGERNYLAFTVPTDAPRPS</sequence>
<dbReference type="PANTHER" id="PTHR35526">
    <property type="entry name" value="ANTI-SIGMA-F FACTOR RSBW-RELATED"/>
    <property type="match status" value="1"/>
</dbReference>
<dbReference type="AlphaFoldDB" id="A0A2K9MFF5"/>
<keyword evidence="3" id="KW-0547">Nucleotide-binding</keyword>
<dbReference type="Proteomes" id="UP000234882">
    <property type="component" value="Chromosome"/>
</dbReference>
<gene>
    <name evidence="3" type="ORF">CYR75_02170</name>
</gene>
<keyword evidence="4" id="KW-1185">Reference proteome</keyword>
<keyword evidence="1" id="KW-0418">Kinase</keyword>
<name>A0A2K9MFF5_9RHOB</name>
<dbReference type="Pfam" id="PF13581">
    <property type="entry name" value="HATPase_c_2"/>
    <property type="match status" value="1"/>
</dbReference>
<dbReference type="OrthoDB" id="9792240at2"/>
<dbReference type="InterPro" id="IPR036890">
    <property type="entry name" value="HATPase_C_sf"/>
</dbReference>
<evidence type="ECO:0000313" key="3">
    <source>
        <dbReference type="EMBL" id="AUM73255.1"/>
    </source>
</evidence>
<dbReference type="GO" id="GO:0005524">
    <property type="term" value="F:ATP binding"/>
    <property type="evidence" value="ECO:0007669"/>
    <property type="project" value="UniProtKB-KW"/>
</dbReference>
<dbReference type="Gene3D" id="3.30.565.10">
    <property type="entry name" value="Histidine kinase-like ATPase, C-terminal domain"/>
    <property type="match status" value="1"/>
</dbReference>
<keyword evidence="1" id="KW-0723">Serine/threonine-protein kinase</keyword>
<keyword evidence="3" id="KW-0067">ATP-binding</keyword>
<dbReference type="RefSeq" id="WP_101498639.1">
    <property type="nucleotide sequence ID" value="NZ_CP025583.1"/>
</dbReference>
<dbReference type="CDD" id="cd16936">
    <property type="entry name" value="HATPase_RsbW-like"/>
    <property type="match status" value="1"/>
</dbReference>
<dbReference type="InterPro" id="IPR050267">
    <property type="entry name" value="Anti-sigma-factor_SerPK"/>
</dbReference>
<feature type="domain" description="Histidine kinase/HSP90-like ATPase" evidence="2">
    <location>
        <begin position="27"/>
        <end position="150"/>
    </location>
</feature>
<dbReference type="EMBL" id="CP025583">
    <property type="protein sequence ID" value="AUM73255.1"/>
    <property type="molecule type" value="Genomic_DNA"/>
</dbReference>
<dbReference type="SUPFAM" id="SSF55874">
    <property type="entry name" value="ATPase domain of HSP90 chaperone/DNA topoisomerase II/histidine kinase"/>
    <property type="match status" value="1"/>
</dbReference>
<evidence type="ECO:0000256" key="1">
    <source>
        <dbReference type="ARBA" id="ARBA00022527"/>
    </source>
</evidence>
<dbReference type="InterPro" id="IPR003594">
    <property type="entry name" value="HATPase_dom"/>
</dbReference>
<dbReference type="GO" id="GO:0004674">
    <property type="term" value="F:protein serine/threonine kinase activity"/>
    <property type="evidence" value="ECO:0007669"/>
    <property type="project" value="UniProtKB-KW"/>
</dbReference>
<accession>A0A2K9MFF5</accession>
<evidence type="ECO:0000313" key="4">
    <source>
        <dbReference type="Proteomes" id="UP000234882"/>
    </source>
</evidence>
<dbReference type="KEGG" id="paru:CYR75_02170"/>
<reference evidence="4" key="1">
    <citation type="submission" date="2017-12" db="EMBL/GenBank/DDBJ databases">
        <title>Genomic analysis of Paracoccus sp. CBA4604.</title>
        <authorList>
            <person name="Roh S.W."/>
            <person name="Kim J.Y."/>
            <person name="Kim J.S."/>
        </authorList>
    </citation>
    <scope>NUCLEOTIDE SEQUENCE [LARGE SCALE GENOMIC DNA]</scope>
    <source>
        <strain evidence="4">CBA4604</strain>
    </source>
</reference>
<evidence type="ECO:0000259" key="2">
    <source>
        <dbReference type="Pfam" id="PF13581"/>
    </source>
</evidence>
<keyword evidence="1" id="KW-0808">Transferase</keyword>
<proteinExistence type="predicted"/>
<protein>
    <submittedName>
        <fullName evidence="3">ATP-binding protein</fullName>
    </submittedName>
</protein>
<organism evidence="3 4">
    <name type="scientific">Paracoccus jeotgali</name>
    <dbReference type="NCBI Taxonomy" id="2065379"/>
    <lineage>
        <taxon>Bacteria</taxon>
        <taxon>Pseudomonadati</taxon>
        <taxon>Pseudomonadota</taxon>
        <taxon>Alphaproteobacteria</taxon>
        <taxon>Rhodobacterales</taxon>
        <taxon>Paracoccaceae</taxon>
        <taxon>Paracoccus</taxon>
    </lineage>
</organism>